<sequence>MSVLLETSAGNMVVDLYEDAEGCSMNFIKLCKAKYYNFSPFYDVQRDFAVECGDPHFPLSDGGHAVTQLTSQRRLMPVRRSHRQHDDIGLVSFLNFGTTDSPLIGSRFLITLTDDKTLLKDLDTSGVVFGKVVEGFQTLQSVNEAIIDSSRRPIKDIRIFHTYVLDDPYPDPVGFSAPSVSPRPDKAQLSTFQLVYEEDQEKEEELNHETTREEQMRETQAQSQALTLELLGDLPSADFKPMENVLFVCKLNPLTQEEDLKTIFSRFGKILSCEVIKDKVTGSSLQYAFIEFDSKEACERAYFKMDNVLIDDRRIHVDFSQSVRKLSDSWRRDSERKIKGNFQSRGNRGGYNKPRGYRPIGQ</sequence>
<evidence type="ECO:0000256" key="1">
    <source>
        <dbReference type="ARBA" id="ARBA00000971"/>
    </source>
</evidence>
<evidence type="ECO:0000256" key="2">
    <source>
        <dbReference type="ARBA" id="ARBA00002388"/>
    </source>
</evidence>
<evidence type="ECO:0000256" key="6">
    <source>
        <dbReference type="ARBA" id="ARBA00023110"/>
    </source>
</evidence>
<keyword evidence="8 10" id="KW-0539">Nucleus</keyword>
<comment type="catalytic activity">
    <reaction evidence="1 10">
        <text>[protein]-peptidylproline (omega=180) = [protein]-peptidylproline (omega=0)</text>
        <dbReference type="Rhea" id="RHEA:16237"/>
        <dbReference type="Rhea" id="RHEA-COMP:10747"/>
        <dbReference type="Rhea" id="RHEA-COMP:10748"/>
        <dbReference type="ChEBI" id="CHEBI:83833"/>
        <dbReference type="ChEBI" id="CHEBI:83834"/>
        <dbReference type="EC" id="5.2.1.8"/>
    </reaction>
</comment>
<dbReference type="RefSeq" id="XP_022458862.1">
    <property type="nucleotide sequence ID" value="XM_022603125.1"/>
</dbReference>
<feature type="domain" description="PPIase cyclophilin-type" evidence="12">
    <location>
        <begin position="6"/>
        <end position="164"/>
    </location>
</feature>
<dbReference type="EMBL" id="HG793127">
    <property type="protein sequence ID" value="CDK26865.1"/>
    <property type="molecule type" value="Genomic_DNA"/>
</dbReference>
<dbReference type="Gene3D" id="2.40.100.10">
    <property type="entry name" value="Cyclophilin-like"/>
    <property type="match status" value="1"/>
</dbReference>
<evidence type="ECO:0000259" key="12">
    <source>
        <dbReference type="PROSITE" id="PS50072"/>
    </source>
</evidence>
<dbReference type="GO" id="GO:0000785">
    <property type="term" value="C:chromatin"/>
    <property type="evidence" value="ECO:0007669"/>
    <property type="project" value="EnsemblFungi"/>
</dbReference>
<protein>
    <recommendedName>
        <fullName evidence="10">Peptidyl-prolyl cis-trans isomerase</fullName>
        <shortName evidence="10">PPIase</shortName>
        <ecNumber evidence="10">5.2.1.8</ecNumber>
    </recommendedName>
</protein>
<dbReference type="GO" id="GO:0005634">
    <property type="term" value="C:nucleus"/>
    <property type="evidence" value="ECO:0007669"/>
    <property type="project" value="UniProtKB-SubCell"/>
</dbReference>
<dbReference type="SMART" id="SM00361">
    <property type="entry name" value="RRM_1"/>
    <property type="match status" value="1"/>
</dbReference>
<dbReference type="Pfam" id="PF00160">
    <property type="entry name" value="Pro_isomerase"/>
    <property type="match status" value="1"/>
</dbReference>
<dbReference type="EC" id="5.2.1.8" evidence="10"/>
<evidence type="ECO:0000259" key="13">
    <source>
        <dbReference type="PROSITE" id="PS50102"/>
    </source>
</evidence>
<evidence type="ECO:0000256" key="11">
    <source>
        <dbReference type="SAM" id="MobiDB-lite"/>
    </source>
</evidence>
<dbReference type="InterPro" id="IPR012677">
    <property type="entry name" value="Nucleotide-bd_a/b_plait_sf"/>
</dbReference>
<dbReference type="SMART" id="SM00360">
    <property type="entry name" value="RRM"/>
    <property type="match status" value="1"/>
</dbReference>
<feature type="domain" description="RRM" evidence="13">
    <location>
        <begin position="244"/>
        <end position="322"/>
    </location>
</feature>
<dbReference type="InterPro" id="IPR035979">
    <property type="entry name" value="RBD_domain_sf"/>
</dbReference>
<dbReference type="SUPFAM" id="SSF54928">
    <property type="entry name" value="RNA-binding domain, RBD"/>
    <property type="match status" value="1"/>
</dbReference>
<keyword evidence="5 9" id="KW-0694">RNA-binding</keyword>
<name>W6MW40_9ASCO</name>
<dbReference type="Proteomes" id="UP000019384">
    <property type="component" value="Unassembled WGS sequence"/>
</dbReference>
<evidence type="ECO:0000256" key="4">
    <source>
        <dbReference type="ARBA" id="ARBA00010739"/>
    </source>
</evidence>
<reference evidence="14" key="1">
    <citation type="submission" date="2013-12" db="EMBL/GenBank/DDBJ databases">
        <authorList>
            <person name="Genoscope - CEA"/>
        </authorList>
    </citation>
    <scope>NUCLEOTIDE SEQUENCE</scope>
    <source>
        <strain evidence="14">CBS 1993</strain>
    </source>
</reference>
<dbReference type="PANTHER" id="PTHR45843:SF1">
    <property type="entry name" value="PEPTIDYL-PROLYL CIS-TRANS ISOMERASE-LIKE 4"/>
    <property type="match status" value="1"/>
</dbReference>
<dbReference type="GO" id="GO:0003723">
    <property type="term" value="F:RNA binding"/>
    <property type="evidence" value="ECO:0007669"/>
    <property type="project" value="UniProtKB-UniRule"/>
</dbReference>
<accession>W6MW40</accession>
<evidence type="ECO:0000256" key="5">
    <source>
        <dbReference type="ARBA" id="ARBA00022884"/>
    </source>
</evidence>
<reference evidence="14" key="2">
    <citation type="submission" date="2014-02" db="EMBL/GenBank/DDBJ databases">
        <title>Complete DNA sequence of /Kuraishia capsulata/ illustrates novel genomic features among budding yeasts (/Saccharomycotina/).</title>
        <authorList>
            <person name="Morales L."/>
            <person name="Noel B."/>
            <person name="Porcel B."/>
            <person name="Marcet-Houben M."/>
            <person name="Hullo M-F."/>
            <person name="Sacerdot C."/>
            <person name="Tekaia F."/>
            <person name="Leh-Louis V."/>
            <person name="Despons L."/>
            <person name="Khanna V."/>
            <person name="Aury J-M."/>
            <person name="Barbe V."/>
            <person name="Couloux A."/>
            <person name="Labadie K."/>
            <person name="Pelletier E."/>
            <person name="Souciet J-L."/>
            <person name="Boekhout T."/>
            <person name="Gabaldon T."/>
            <person name="Wincker P."/>
            <person name="Dujon B."/>
        </authorList>
    </citation>
    <scope>NUCLEOTIDE SEQUENCE</scope>
    <source>
        <strain evidence="14">CBS 1993</strain>
    </source>
</reference>
<keyword evidence="15" id="KW-1185">Reference proteome</keyword>
<dbReference type="InterPro" id="IPR029000">
    <property type="entry name" value="Cyclophilin-like_dom_sf"/>
</dbReference>
<evidence type="ECO:0000256" key="3">
    <source>
        <dbReference type="ARBA" id="ARBA00004123"/>
    </source>
</evidence>
<keyword evidence="6 10" id="KW-0697">Rotamase</keyword>
<dbReference type="STRING" id="1382522.W6MW40"/>
<evidence type="ECO:0000313" key="14">
    <source>
        <dbReference type="EMBL" id="CDK26865.1"/>
    </source>
</evidence>
<dbReference type="GeneID" id="34520250"/>
<dbReference type="HOGENOM" id="CLU_018791_2_0_1"/>
<dbReference type="GO" id="GO:0006357">
    <property type="term" value="P:regulation of transcription by RNA polymerase II"/>
    <property type="evidence" value="ECO:0007669"/>
    <property type="project" value="EnsemblFungi"/>
</dbReference>
<dbReference type="GO" id="GO:0003755">
    <property type="term" value="F:peptidyl-prolyl cis-trans isomerase activity"/>
    <property type="evidence" value="ECO:0007669"/>
    <property type="project" value="UniProtKB-UniRule"/>
</dbReference>
<comment type="similarity">
    <text evidence="4 10">Belongs to the cyclophilin-type PPIase family. PPIL4 subfamily.</text>
</comment>
<dbReference type="SUPFAM" id="SSF50891">
    <property type="entry name" value="Cyclophilin-like"/>
    <property type="match status" value="1"/>
</dbReference>
<comment type="subcellular location">
    <subcellularLocation>
        <location evidence="3 10">Nucleus</location>
    </subcellularLocation>
</comment>
<dbReference type="OrthoDB" id="2083at2759"/>
<dbReference type="Gene3D" id="3.30.70.330">
    <property type="match status" value="1"/>
</dbReference>
<dbReference type="InterPro" id="IPR035542">
    <property type="entry name" value="CRIP"/>
</dbReference>
<feature type="region of interest" description="Disordered" evidence="11">
    <location>
        <begin position="337"/>
        <end position="362"/>
    </location>
</feature>
<dbReference type="PANTHER" id="PTHR45843">
    <property type="entry name" value="PEPTIDYL-PROLYL CIS-TRANS ISOMERASE-LIKE 4"/>
    <property type="match status" value="1"/>
</dbReference>
<proteinExistence type="inferred from homology"/>
<evidence type="ECO:0000313" key="15">
    <source>
        <dbReference type="Proteomes" id="UP000019384"/>
    </source>
</evidence>
<comment type="function">
    <text evidence="2 10">PPIases accelerate the folding of proteins. It catalyzes the cis-trans isomerization of proline imidic peptide bonds in oligopeptides.</text>
</comment>
<dbReference type="Pfam" id="PF00076">
    <property type="entry name" value="RRM_1"/>
    <property type="match status" value="1"/>
</dbReference>
<gene>
    <name evidence="14" type="ORF">KUCA_T00002839001</name>
</gene>
<organism evidence="14 15">
    <name type="scientific">Kuraishia capsulata CBS 1993</name>
    <dbReference type="NCBI Taxonomy" id="1382522"/>
    <lineage>
        <taxon>Eukaryota</taxon>
        <taxon>Fungi</taxon>
        <taxon>Dikarya</taxon>
        <taxon>Ascomycota</taxon>
        <taxon>Saccharomycotina</taxon>
        <taxon>Pichiomycetes</taxon>
        <taxon>Pichiales</taxon>
        <taxon>Pichiaceae</taxon>
        <taxon>Kuraishia</taxon>
    </lineage>
</organism>
<dbReference type="InterPro" id="IPR002130">
    <property type="entry name" value="Cyclophilin-type_PPIase_dom"/>
</dbReference>
<evidence type="ECO:0000256" key="8">
    <source>
        <dbReference type="ARBA" id="ARBA00023242"/>
    </source>
</evidence>
<dbReference type="PROSITE" id="PS50072">
    <property type="entry name" value="CSA_PPIASE_2"/>
    <property type="match status" value="1"/>
</dbReference>
<dbReference type="PROSITE" id="PS50102">
    <property type="entry name" value="RRM"/>
    <property type="match status" value="1"/>
</dbReference>
<dbReference type="AlphaFoldDB" id="W6MW40"/>
<dbReference type="CDD" id="cd12235">
    <property type="entry name" value="RRM_PPIL4"/>
    <property type="match status" value="1"/>
</dbReference>
<dbReference type="InterPro" id="IPR003954">
    <property type="entry name" value="RRM_euk-type"/>
</dbReference>
<evidence type="ECO:0000256" key="10">
    <source>
        <dbReference type="RuleBase" id="RU365081"/>
    </source>
</evidence>
<keyword evidence="7 10" id="KW-0413">Isomerase</keyword>
<evidence type="ECO:0000256" key="9">
    <source>
        <dbReference type="PROSITE-ProRule" id="PRU00176"/>
    </source>
</evidence>
<dbReference type="InterPro" id="IPR000504">
    <property type="entry name" value="RRM_dom"/>
</dbReference>
<evidence type="ECO:0000256" key="7">
    <source>
        <dbReference type="ARBA" id="ARBA00023235"/>
    </source>
</evidence>